<evidence type="ECO:0000313" key="10">
    <source>
        <dbReference type="EMBL" id="RIJ20820.1"/>
    </source>
</evidence>
<dbReference type="Gene3D" id="2.40.420.20">
    <property type="match status" value="1"/>
</dbReference>
<dbReference type="EMBL" id="QWGB01000010">
    <property type="protein sequence ID" value="RIJ20820.1"/>
    <property type="molecule type" value="Genomic_DNA"/>
</dbReference>
<evidence type="ECO:0000313" key="13">
    <source>
        <dbReference type="Proteomes" id="UP000265431"/>
    </source>
</evidence>
<dbReference type="SUPFAM" id="SSF111369">
    <property type="entry name" value="HlyD-like secretion proteins"/>
    <property type="match status" value="1"/>
</dbReference>
<dbReference type="Gene3D" id="2.40.50.100">
    <property type="match status" value="1"/>
</dbReference>
<name>A0A399QTD3_9PROT</name>
<dbReference type="GO" id="GO:0060003">
    <property type="term" value="P:copper ion export"/>
    <property type="evidence" value="ECO:0007669"/>
    <property type="project" value="TreeGrafter"/>
</dbReference>
<dbReference type="EMBL" id="QWGB01000011">
    <property type="protein sequence ID" value="RIJ20797.1"/>
    <property type="molecule type" value="Genomic_DNA"/>
</dbReference>
<dbReference type="GO" id="GO:0016020">
    <property type="term" value="C:membrane"/>
    <property type="evidence" value="ECO:0007669"/>
    <property type="project" value="InterPro"/>
</dbReference>
<dbReference type="InterPro" id="IPR058649">
    <property type="entry name" value="CzcB_C"/>
</dbReference>
<dbReference type="GO" id="GO:0046914">
    <property type="term" value="F:transition metal ion binding"/>
    <property type="evidence" value="ECO:0007669"/>
    <property type="project" value="TreeGrafter"/>
</dbReference>
<evidence type="ECO:0000256" key="2">
    <source>
        <dbReference type="ARBA" id="ARBA00022448"/>
    </source>
</evidence>
<evidence type="ECO:0000313" key="11">
    <source>
        <dbReference type="EMBL" id="RIJ22488.1"/>
    </source>
</evidence>
<evidence type="ECO:0000313" key="9">
    <source>
        <dbReference type="EMBL" id="RIJ20797.1"/>
    </source>
</evidence>
<keyword evidence="2" id="KW-0813">Transport</keyword>
<dbReference type="GO" id="GO:0022857">
    <property type="term" value="F:transmembrane transporter activity"/>
    <property type="evidence" value="ECO:0007669"/>
    <property type="project" value="InterPro"/>
</dbReference>
<dbReference type="Proteomes" id="UP000265431">
    <property type="component" value="Unassembled WGS sequence"/>
</dbReference>
<dbReference type="AlphaFoldDB" id="A0A399QTD3"/>
<accession>A0A399QTD3</accession>
<dbReference type="FunFam" id="2.40.30.170:FF:000010">
    <property type="entry name" value="Efflux RND transporter periplasmic adaptor subunit"/>
    <property type="match status" value="1"/>
</dbReference>
<dbReference type="InterPro" id="IPR006143">
    <property type="entry name" value="RND_pump_MFP"/>
</dbReference>
<feature type="region of interest" description="Disordered" evidence="3">
    <location>
        <begin position="566"/>
        <end position="607"/>
    </location>
</feature>
<dbReference type="Pfam" id="PF19335">
    <property type="entry name" value="HMBD"/>
    <property type="match status" value="1"/>
</dbReference>
<comment type="similarity">
    <text evidence="1">Belongs to the membrane fusion protein (MFP) (TC 8.A.1) family.</text>
</comment>
<dbReference type="Gene3D" id="2.40.30.170">
    <property type="match status" value="1"/>
</dbReference>
<keyword evidence="13" id="KW-1185">Reference proteome</keyword>
<dbReference type="GO" id="GO:0030288">
    <property type="term" value="C:outer membrane-bounded periplasmic space"/>
    <property type="evidence" value="ECO:0007669"/>
    <property type="project" value="TreeGrafter"/>
</dbReference>
<proteinExistence type="inferred from homology"/>
<evidence type="ECO:0000259" key="7">
    <source>
        <dbReference type="Pfam" id="PF25954"/>
    </source>
</evidence>
<feature type="domain" description="Heavy metal binding" evidence="4">
    <location>
        <begin position="36"/>
        <end position="63"/>
    </location>
</feature>
<feature type="domain" description="CusB-like barrel-sandwich hybrid" evidence="6">
    <location>
        <begin position="157"/>
        <end position="269"/>
    </location>
</feature>
<dbReference type="PANTHER" id="PTHR30097:SF15">
    <property type="entry name" value="CATION EFFLUX SYSTEM PROTEIN CUSB"/>
    <property type="match status" value="1"/>
</dbReference>
<sequence>MGTASAALLFATCGAPARTSGGQAELPSASSETQRYTCPMHPHYISTDPDGTCPICGMDLVPAQHPQEPSGSKGEILYYKHPMGKPDTSPVPKKDSMGMDYIPVYADDTGSGVAVSPEMIQTMGIRTAQVETSDFGRRLRAFGTVETNERLENVTVSRLEGWIEDLAVNAEGDTVRSGSLLYRIYSPDLIAAQRDYLNSFKIGNEARIASVRQRLRSLGMQNAAIDLLTETRQVIERVPVYAEAGGTVAELQIRNGDYVKPGTPILRLQSYADVWVIASVPESDLPLVETGMPAELDFPSAPDAPGEGRIDYIYPTIDPNTRTADVRIEVDNASGYLRPGAYADISLNVGGHPRLSVPSEAILLGGEGASVVIAEGNGRFSGRAVRTGISANGRTEILSGLESGDMVVASGQFLLDSEANLKEGLSKLEAPEARPASPETPLSDIPMDDETLAEIDHFTDMALYFHEALTDGYDIDPLFVGPALALAPVLRDRYANTKLAPVIDASQTALAAARDAAGNEDLTTQLAKLVEALKPWLLDGAPQHYRDAGLALYRDRATDRHWLQEAGTPANPYSDDGEEQIGWPDPMAGMPMNVDRGAPGVNQASER</sequence>
<feature type="domain" description="CzcB-like C-terminal circularly permuted SH3-like" evidence="8">
    <location>
        <begin position="356"/>
        <end position="415"/>
    </location>
</feature>
<comment type="caution">
    <text evidence="9">The sequence shown here is derived from an EMBL/GenBank/DDBJ whole genome shotgun (WGS) entry which is preliminary data.</text>
</comment>
<dbReference type="EMBL" id="QWGB01000005">
    <property type="protein sequence ID" value="RIJ24792.1"/>
    <property type="molecule type" value="Genomic_DNA"/>
</dbReference>
<evidence type="ECO:0000256" key="1">
    <source>
        <dbReference type="ARBA" id="ARBA00009477"/>
    </source>
</evidence>
<dbReference type="GO" id="GO:0015679">
    <property type="term" value="P:plasma membrane copper ion transport"/>
    <property type="evidence" value="ECO:0007669"/>
    <property type="project" value="TreeGrafter"/>
</dbReference>
<evidence type="ECO:0000259" key="5">
    <source>
        <dbReference type="Pfam" id="PF25869"/>
    </source>
</evidence>
<dbReference type="PANTHER" id="PTHR30097">
    <property type="entry name" value="CATION EFFLUX SYSTEM PROTEIN CUSB"/>
    <property type="match status" value="1"/>
</dbReference>
<dbReference type="InterPro" id="IPR058790">
    <property type="entry name" value="BSH_CusB"/>
</dbReference>
<dbReference type="Pfam" id="PF25975">
    <property type="entry name" value="CzcB_C"/>
    <property type="match status" value="1"/>
</dbReference>
<evidence type="ECO:0000313" key="12">
    <source>
        <dbReference type="EMBL" id="RIJ24792.1"/>
    </source>
</evidence>
<reference evidence="9 13" key="1">
    <citation type="submission" date="2018-08" db="EMBL/GenBank/DDBJ databases">
        <title>Henriciella mobilis sp. nov., isolated from seawater.</title>
        <authorList>
            <person name="Cheng H."/>
            <person name="Wu Y.-H."/>
            <person name="Xu X.-W."/>
            <person name="Guo L.-L."/>
        </authorList>
    </citation>
    <scope>NUCLEOTIDE SEQUENCE [LARGE SCALE GENOMIC DNA]</scope>
    <source>
        <strain evidence="9 13">CCUG66934</strain>
    </source>
</reference>
<dbReference type="InterPro" id="IPR058791">
    <property type="entry name" value="3HB_CusB"/>
</dbReference>
<gene>
    <name evidence="12" type="ORF">D1224_10770</name>
    <name evidence="11" type="ORF">D1224_10855</name>
    <name evidence="10" type="ORF">D1224_14170</name>
    <name evidence="9" type="ORF">D1224_14340</name>
</gene>
<dbReference type="Pfam" id="PF25954">
    <property type="entry name" value="Beta-barrel_RND_2"/>
    <property type="match status" value="1"/>
</dbReference>
<feature type="domain" description="CusB-like beta-barrel" evidence="7">
    <location>
        <begin position="274"/>
        <end position="348"/>
    </location>
</feature>
<dbReference type="EMBL" id="QWGB01000006">
    <property type="protein sequence ID" value="RIJ22488.1"/>
    <property type="molecule type" value="Genomic_DNA"/>
</dbReference>
<dbReference type="OrthoDB" id="9806939at2"/>
<organism evidence="9 13">
    <name type="scientific">Henriciella barbarensis</name>
    <dbReference type="NCBI Taxonomy" id="86342"/>
    <lineage>
        <taxon>Bacteria</taxon>
        <taxon>Pseudomonadati</taxon>
        <taxon>Pseudomonadota</taxon>
        <taxon>Alphaproteobacteria</taxon>
        <taxon>Hyphomonadales</taxon>
        <taxon>Hyphomonadaceae</taxon>
        <taxon>Henriciella</taxon>
    </lineage>
</organism>
<evidence type="ECO:0000259" key="6">
    <source>
        <dbReference type="Pfam" id="PF25919"/>
    </source>
</evidence>
<evidence type="ECO:0000259" key="4">
    <source>
        <dbReference type="Pfam" id="PF19335"/>
    </source>
</evidence>
<dbReference type="NCBIfam" id="TIGR01730">
    <property type="entry name" value="RND_mfp"/>
    <property type="match status" value="1"/>
</dbReference>
<dbReference type="Gene3D" id="6.10.140.730">
    <property type="match status" value="1"/>
</dbReference>
<dbReference type="InterPro" id="IPR045800">
    <property type="entry name" value="HMBD"/>
</dbReference>
<evidence type="ECO:0000256" key="3">
    <source>
        <dbReference type="SAM" id="MobiDB-lite"/>
    </source>
</evidence>
<dbReference type="Pfam" id="PF25919">
    <property type="entry name" value="BSH_CusB"/>
    <property type="match status" value="1"/>
</dbReference>
<dbReference type="InterPro" id="IPR058792">
    <property type="entry name" value="Beta-barrel_RND_2"/>
</dbReference>
<dbReference type="InterPro" id="IPR051909">
    <property type="entry name" value="MFP_Cation_Efflux"/>
</dbReference>
<dbReference type="Pfam" id="PF25869">
    <property type="entry name" value="3HB_CusB"/>
    <property type="match status" value="1"/>
</dbReference>
<feature type="domain" description="CusB-like three alpha-helical bundle" evidence="5">
    <location>
        <begin position="188"/>
        <end position="234"/>
    </location>
</feature>
<protein>
    <submittedName>
        <fullName evidence="9">Efflux RND transporter periplasmic adaptor subunit</fullName>
    </submittedName>
</protein>
<evidence type="ECO:0000259" key="8">
    <source>
        <dbReference type="Pfam" id="PF25975"/>
    </source>
</evidence>